<evidence type="ECO:0000313" key="2">
    <source>
        <dbReference type="EMBL" id="MDQ0517862.1"/>
    </source>
</evidence>
<protein>
    <submittedName>
        <fullName evidence="2">Pilus assembly protein CpaD</fullName>
    </submittedName>
</protein>
<dbReference type="NCBIfam" id="TIGR02522">
    <property type="entry name" value="pilus_cpaD"/>
    <property type="match status" value="1"/>
</dbReference>
<feature type="region of interest" description="Disordered" evidence="1">
    <location>
        <begin position="1"/>
        <end position="24"/>
    </location>
</feature>
<dbReference type="RefSeq" id="WP_266282639.1">
    <property type="nucleotide sequence ID" value="NZ_JAPKNF010000002.1"/>
</dbReference>
<evidence type="ECO:0000313" key="3">
    <source>
        <dbReference type="Proteomes" id="UP001223743"/>
    </source>
</evidence>
<proteinExistence type="predicted"/>
<evidence type="ECO:0000256" key="1">
    <source>
        <dbReference type="SAM" id="MobiDB-lite"/>
    </source>
</evidence>
<dbReference type="EMBL" id="JAUSWJ010000001">
    <property type="protein sequence ID" value="MDQ0517862.1"/>
    <property type="molecule type" value="Genomic_DNA"/>
</dbReference>
<name>A0ABU0MAD0_9HYPH</name>
<dbReference type="InterPro" id="IPR013361">
    <property type="entry name" value="Pilus_CpaD"/>
</dbReference>
<sequence>MNALNGLSPRGHRPTEAAGSTRALRRSRRLVAPLSMLVLAAALAGCVQTKYDVTGAVLGPDDYRYRHPILIDQQLATMDIPVGPNVPKLAPREVGNITGFAQKYRASGATTLAIVVPSHSPNARVANGIARQSANALVAAGVPRKQIDVRTYPAGAEETEAPIRLAFSRIAAHVDGCGQWPAEDQTFWMKTENRSYYNFGCASQQNLAATTANPLDLLYPRGMTPADATRRMTVLGKFQEGKNPSGEYKGLDDVNLVSGIGGTN</sequence>
<reference evidence="2 3" key="1">
    <citation type="submission" date="2023-07" db="EMBL/GenBank/DDBJ databases">
        <title>Genomic Encyclopedia of Type Strains, Phase IV (KMG-IV): sequencing the most valuable type-strain genomes for metagenomic binning, comparative biology and taxonomic classification.</title>
        <authorList>
            <person name="Goeker M."/>
        </authorList>
    </citation>
    <scope>NUCLEOTIDE SEQUENCE [LARGE SCALE GENOMIC DNA]</scope>
    <source>
        <strain evidence="2 3">B1-1</strain>
    </source>
</reference>
<comment type="caution">
    <text evidence="2">The sequence shown here is derived from an EMBL/GenBank/DDBJ whole genome shotgun (WGS) entry which is preliminary data.</text>
</comment>
<dbReference type="Proteomes" id="UP001223743">
    <property type="component" value="Unassembled WGS sequence"/>
</dbReference>
<accession>A0ABU0MAD0</accession>
<gene>
    <name evidence="2" type="ORF">QO015_003475</name>
</gene>
<dbReference type="InterPro" id="IPR019027">
    <property type="entry name" value="Pilus_biogenesis_CpaD-related"/>
</dbReference>
<keyword evidence="3" id="KW-1185">Reference proteome</keyword>
<dbReference type="Pfam" id="PF09476">
    <property type="entry name" value="Pilus_CpaD"/>
    <property type="match status" value="1"/>
</dbReference>
<organism evidence="2 3">
    <name type="scientific">Kaistia geumhonensis</name>
    <dbReference type="NCBI Taxonomy" id="410839"/>
    <lineage>
        <taxon>Bacteria</taxon>
        <taxon>Pseudomonadati</taxon>
        <taxon>Pseudomonadota</taxon>
        <taxon>Alphaproteobacteria</taxon>
        <taxon>Hyphomicrobiales</taxon>
        <taxon>Kaistiaceae</taxon>
        <taxon>Kaistia</taxon>
    </lineage>
</organism>